<evidence type="ECO:0000256" key="3">
    <source>
        <dbReference type="ARBA" id="ARBA00022989"/>
    </source>
</evidence>
<evidence type="ECO:0000256" key="5">
    <source>
        <dbReference type="SAM" id="Phobius"/>
    </source>
</evidence>
<feature type="transmembrane region" description="Helical" evidence="5">
    <location>
        <begin position="199"/>
        <end position="215"/>
    </location>
</feature>
<proteinExistence type="predicted"/>
<gene>
    <name evidence="6" type="primary">ecfT</name>
    <name evidence="6" type="ORF">LrDSM24759_11250</name>
</gene>
<reference evidence="7" key="1">
    <citation type="submission" date="2018-03" db="EMBL/GenBank/DDBJ databases">
        <title>New taxa in the Lactobacillus gasseri group.</title>
        <authorList>
            <person name="Tanizawa Y."/>
            <person name="Tohno M."/>
            <person name="Endo A."/>
            <person name="Arita M."/>
        </authorList>
    </citation>
    <scope>NUCLEOTIDE SEQUENCE [LARGE SCALE GENOMIC DNA]</scope>
    <source>
        <strain evidence="7">DSM 24759</strain>
    </source>
</reference>
<evidence type="ECO:0000256" key="2">
    <source>
        <dbReference type="ARBA" id="ARBA00022692"/>
    </source>
</evidence>
<comment type="caution">
    <text evidence="6">The sequence shown here is derived from an EMBL/GenBank/DDBJ whole genome shotgun (WGS) entry which is preliminary data.</text>
</comment>
<keyword evidence="4 5" id="KW-0472">Membrane</keyword>
<feature type="transmembrane region" description="Helical" evidence="5">
    <location>
        <begin position="47"/>
        <end position="69"/>
    </location>
</feature>
<keyword evidence="3 5" id="KW-1133">Transmembrane helix</keyword>
<dbReference type="AlphaFoldDB" id="A0A2Z6T8I0"/>
<dbReference type="Pfam" id="PF02361">
    <property type="entry name" value="CbiQ"/>
    <property type="match status" value="1"/>
</dbReference>
<evidence type="ECO:0000313" key="7">
    <source>
        <dbReference type="Proteomes" id="UP000257317"/>
    </source>
</evidence>
<sequence>MNPSLKLILILIISLEISFKPNLWANLILIGGALIYLIFHHLSWREFLLILFFPLLGAIAIFSALYFFAPDHNLIYAWTLFTRLYVFVFLGACLTLTTTAGKLARSLEQNLHLPSKFTYGCLAALNLLPKMKAEVIRIHYAAQMRGTSLSFWSPRLYFKATLVALAWAENINQGMLAHGYRENASRSIIKPILLTKKDWLLFLGVLILVQPILFIL</sequence>
<organism evidence="6 7">
    <name type="scientific">Lactobacillus rodentium</name>
    <dbReference type="NCBI Taxonomy" id="947835"/>
    <lineage>
        <taxon>Bacteria</taxon>
        <taxon>Bacillati</taxon>
        <taxon>Bacillota</taxon>
        <taxon>Bacilli</taxon>
        <taxon>Lactobacillales</taxon>
        <taxon>Lactobacillaceae</taxon>
        <taxon>Lactobacillus</taxon>
    </lineage>
</organism>
<evidence type="ECO:0000313" key="6">
    <source>
        <dbReference type="EMBL" id="GBG05211.1"/>
    </source>
</evidence>
<dbReference type="EMBL" id="BFBY01000008">
    <property type="protein sequence ID" value="GBG05211.1"/>
    <property type="molecule type" value="Genomic_DNA"/>
</dbReference>
<dbReference type="RefSeq" id="WP_117118537.1">
    <property type="nucleotide sequence ID" value="NZ_BFBY01000008.1"/>
</dbReference>
<comment type="subcellular location">
    <subcellularLocation>
        <location evidence="1">Membrane</location>
        <topology evidence="1">Multi-pass membrane protein</topology>
    </subcellularLocation>
</comment>
<feature type="transmembrane region" description="Helical" evidence="5">
    <location>
        <begin position="75"/>
        <end position="96"/>
    </location>
</feature>
<dbReference type="CDD" id="cd16914">
    <property type="entry name" value="EcfT"/>
    <property type="match status" value="1"/>
</dbReference>
<name>A0A2Z6T8I0_9LACO</name>
<evidence type="ECO:0000256" key="1">
    <source>
        <dbReference type="ARBA" id="ARBA00004141"/>
    </source>
</evidence>
<protein>
    <submittedName>
        <fullName evidence="6">Energy-coupling factor transporter transmembrane protein</fullName>
    </submittedName>
</protein>
<dbReference type="GO" id="GO:0005886">
    <property type="term" value="C:plasma membrane"/>
    <property type="evidence" value="ECO:0007669"/>
    <property type="project" value="UniProtKB-ARBA"/>
</dbReference>
<dbReference type="OrthoDB" id="92887at2"/>
<dbReference type="Proteomes" id="UP000257317">
    <property type="component" value="Unassembled WGS sequence"/>
</dbReference>
<dbReference type="InterPro" id="IPR003339">
    <property type="entry name" value="ABC/ECF_trnsptr_transmembrane"/>
</dbReference>
<keyword evidence="2 5" id="KW-0812">Transmembrane</keyword>
<evidence type="ECO:0000256" key="4">
    <source>
        <dbReference type="ARBA" id="ARBA00023136"/>
    </source>
</evidence>
<keyword evidence="7" id="KW-1185">Reference proteome</keyword>
<accession>A0A2Z6T8I0</accession>
<feature type="transmembrane region" description="Helical" evidence="5">
    <location>
        <begin position="23"/>
        <end position="40"/>
    </location>
</feature>